<reference evidence="2" key="4">
    <citation type="submission" date="2019-03" db="UniProtKB">
        <authorList>
            <consortium name="EnsemblPlants"/>
        </authorList>
    </citation>
    <scope>IDENTIFICATION</scope>
</reference>
<feature type="compositionally biased region" description="Basic residues" evidence="1">
    <location>
        <begin position="147"/>
        <end position="157"/>
    </location>
</feature>
<reference evidence="3" key="1">
    <citation type="journal article" date="2014" name="Science">
        <title>Ancient hybridizations among the ancestral genomes of bread wheat.</title>
        <authorList>
            <consortium name="International Wheat Genome Sequencing Consortium,"/>
            <person name="Marcussen T."/>
            <person name="Sandve S.R."/>
            <person name="Heier L."/>
            <person name="Spannagl M."/>
            <person name="Pfeifer M."/>
            <person name="Jakobsen K.S."/>
            <person name="Wulff B.B."/>
            <person name="Steuernagel B."/>
            <person name="Mayer K.F."/>
            <person name="Olsen O.A."/>
        </authorList>
    </citation>
    <scope>NUCLEOTIDE SEQUENCE [LARGE SCALE GENOMIC DNA]</scope>
    <source>
        <strain evidence="3">cv. AL8/78</strain>
    </source>
</reference>
<dbReference type="EnsemblPlants" id="AET3Gv20983300.11">
    <property type="protein sequence ID" value="AET3Gv20983300.11"/>
    <property type="gene ID" value="AET3Gv20983300"/>
</dbReference>
<sequence length="157" mass="17662">MEECIPLSDVWLNTLPGRINNISIVATVVDQLNVLKLHQKYSIAFIYNIICAQYITSLQAMPKGNAINHTKSKVAFLAKVNQQDKSSHHRHTMSESLYRQREPREGGGSVTQNDTRDPHSRTTMFSDLQLQLATQPADTTPSSHCIGVHKLKPQKQN</sequence>
<dbReference type="AlphaFoldDB" id="A0A453GES3"/>
<dbReference type="Gramene" id="AET3Gv20983300.11">
    <property type="protein sequence ID" value="AET3Gv20983300.11"/>
    <property type="gene ID" value="AET3Gv20983300"/>
</dbReference>
<feature type="region of interest" description="Disordered" evidence="1">
    <location>
        <begin position="136"/>
        <end position="157"/>
    </location>
</feature>
<evidence type="ECO:0000256" key="1">
    <source>
        <dbReference type="SAM" id="MobiDB-lite"/>
    </source>
</evidence>
<proteinExistence type="predicted"/>
<reference evidence="2" key="3">
    <citation type="journal article" date="2017" name="Nature">
        <title>Genome sequence of the progenitor of the wheat D genome Aegilops tauschii.</title>
        <authorList>
            <person name="Luo M.C."/>
            <person name="Gu Y.Q."/>
            <person name="Puiu D."/>
            <person name="Wang H."/>
            <person name="Twardziok S.O."/>
            <person name="Deal K.R."/>
            <person name="Huo N."/>
            <person name="Zhu T."/>
            <person name="Wang L."/>
            <person name="Wang Y."/>
            <person name="McGuire P.E."/>
            <person name="Liu S."/>
            <person name="Long H."/>
            <person name="Ramasamy R.K."/>
            <person name="Rodriguez J.C."/>
            <person name="Van S.L."/>
            <person name="Yuan L."/>
            <person name="Wang Z."/>
            <person name="Xia Z."/>
            <person name="Xiao L."/>
            <person name="Anderson O.D."/>
            <person name="Ouyang S."/>
            <person name="Liang Y."/>
            <person name="Zimin A.V."/>
            <person name="Pertea G."/>
            <person name="Qi P."/>
            <person name="Bennetzen J.L."/>
            <person name="Dai X."/>
            <person name="Dawson M.W."/>
            <person name="Muller H.G."/>
            <person name="Kugler K."/>
            <person name="Rivarola-Duarte L."/>
            <person name="Spannagl M."/>
            <person name="Mayer K.F.X."/>
            <person name="Lu F.H."/>
            <person name="Bevan M.W."/>
            <person name="Leroy P."/>
            <person name="Li P."/>
            <person name="You F.M."/>
            <person name="Sun Q."/>
            <person name="Liu Z."/>
            <person name="Lyons E."/>
            <person name="Wicker T."/>
            <person name="Salzberg S.L."/>
            <person name="Devos K.M."/>
            <person name="Dvorak J."/>
        </authorList>
    </citation>
    <scope>NUCLEOTIDE SEQUENCE [LARGE SCALE GENOMIC DNA]</scope>
    <source>
        <strain evidence="2">cv. AL8/78</strain>
    </source>
</reference>
<name>A0A453GES3_AEGTS</name>
<protein>
    <submittedName>
        <fullName evidence="2">Uncharacterized protein</fullName>
    </submittedName>
</protein>
<organism evidence="2 3">
    <name type="scientific">Aegilops tauschii subsp. strangulata</name>
    <name type="common">Goatgrass</name>
    <dbReference type="NCBI Taxonomy" id="200361"/>
    <lineage>
        <taxon>Eukaryota</taxon>
        <taxon>Viridiplantae</taxon>
        <taxon>Streptophyta</taxon>
        <taxon>Embryophyta</taxon>
        <taxon>Tracheophyta</taxon>
        <taxon>Spermatophyta</taxon>
        <taxon>Magnoliopsida</taxon>
        <taxon>Liliopsida</taxon>
        <taxon>Poales</taxon>
        <taxon>Poaceae</taxon>
        <taxon>BOP clade</taxon>
        <taxon>Pooideae</taxon>
        <taxon>Triticodae</taxon>
        <taxon>Triticeae</taxon>
        <taxon>Triticinae</taxon>
        <taxon>Aegilops</taxon>
    </lineage>
</organism>
<feature type="region of interest" description="Disordered" evidence="1">
    <location>
        <begin position="82"/>
        <end position="121"/>
    </location>
</feature>
<reference evidence="2" key="5">
    <citation type="journal article" date="2021" name="G3 (Bethesda)">
        <title>Aegilops tauschii genome assembly Aet v5.0 features greater sequence contiguity and improved annotation.</title>
        <authorList>
            <person name="Wang L."/>
            <person name="Zhu T."/>
            <person name="Rodriguez J.C."/>
            <person name="Deal K.R."/>
            <person name="Dubcovsky J."/>
            <person name="McGuire P.E."/>
            <person name="Lux T."/>
            <person name="Spannagl M."/>
            <person name="Mayer K.F.X."/>
            <person name="Baldrich P."/>
            <person name="Meyers B.C."/>
            <person name="Huo N."/>
            <person name="Gu Y.Q."/>
            <person name="Zhou H."/>
            <person name="Devos K.M."/>
            <person name="Bennetzen J.L."/>
            <person name="Unver T."/>
            <person name="Budak H."/>
            <person name="Gulick P.J."/>
            <person name="Galiba G."/>
            <person name="Kalapos B."/>
            <person name="Nelson D.R."/>
            <person name="Li P."/>
            <person name="You F.M."/>
            <person name="Luo M.C."/>
            <person name="Dvorak J."/>
        </authorList>
    </citation>
    <scope>NUCLEOTIDE SEQUENCE [LARGE SCALE GENOMIC DNA]</scope>
    <source>
        <strain evidence="2">cv. AL8/78</strain>
    </source>
</reference>
<reference evidence="3" key="2">
    <citation type="journal article" date="2017" name="Nat. Plants">
        <title>The Aegilops tauschii genome reveals multiple impacts of transposons.</title>
        <authorList>
            <person name="Zhao G."/>
            <person name="Zou C."/>
            <person name="Li K."/>
            <person name="Wang K."/>
            <person name="Li T."/>
            <person name="Gao L."/>
            <person name="Zhang X."/>
            <person name="Wang H."/>
            <person name="Yang Z."/>
            <person name="Liu X."/>
            <person name="Jiang W."/>
            <person name="Mao L."/>
            <person name="Kong X."/>
            <person name="Jiao Y."/>
            <person name="Jia J."/>
        </authorList>
    </citation>
    <scope>NUCLEOTIDE SEQUENCE [LARGE SCALE GENOMIC DNA]</scope>
    <source>
        <strain evidence="3">cv. AL8/78</strain>
    </source>
</reference>
<accession>A0A453GES3</accession>
<evidence type="ECO:0000313" key="2">
    <source>
        <dbReference type="EnsemblPlants" id="AET3Gv20983300.11"/>
    </source>
</evidence>
<dbReference type="Proteomes" id="UP000015105">
    <property type="component" value="Chromosome 3D"/>
</dbReference>
<evidence type="ECO:0000313" key="3">
    <source>
        <dbReference type="Proteomes" id="UP000015105"/>
    </source>
</evidence>
<keyword evidence="3" id="KW-1185">Reference proteome</keyword>